<feature type="non-terminal residue" evidence="5">
    <location>
        <position position="1"/>
    </location>
</feature>
<dbReference type="PRINTS" id="PR00450">
    <property type="entry name" value="RECOVERIN"/>
</dbReference>
<evidence type="ECO:0000259" key="4">
    <source>
        <dbReference type="PROSITE" id="PS50222"/>
    </source>
</evidence>
<dbReference type="SMART" id="SM00054">
    <property type="entry name" value="EFh"/>
    <property type="match status" value="1"/>
</dbReference>
<dbReference type="SUPFAM" id="SSF47473">
    <property type="entry name" value="EF-hand"/>
    <property type="match status" value="1"/>
</dbReference>
<dbReference type="Pfam" id="PF00036">
    <property type="entry name" value="EF-hand_1"/>
    <property type="match status" value="1"/>
</dbReference>
<dbReference type="PANTHER" id="PTHR23055">
    <property type="entry name" value="CALCIUM BINDING PROTEINS"/>
    <property type="match status" value="1"/>
</dbReference>
<evidence type="ECO:0000256" key="1">
    <source>
        <dbReference type="ARBA" id="ARBA00022723"/>
    </source>
</evidence>
<dbReference type="PROSITE" id="PS50222">
    <property type="entry name" value="EF_HAND_2"/>
    <property type="match status" value="1"/>
</dbReference>
<keyword evidence="2" id="KW-0677">Repeat</keyword>
<dbReference type="EMBL" id="NCKV01003675">
    <property type="protein sequence ID" value="RWS25472.1"/>
    <property type="molecule type" value="Genomic_DNA"/>
</dbReference>
<dbReference type="AlphaFoldDB" id="A0A443SD57"/>
<dbReference type="PANTHER" id="PTHR23055:SF167">
    <property type="entry name" value="EF-HAND DOMAIN-CONTAINING PROTEIN"/>
    <property type="match status" value="1"/>
</dbReference>
<comment type="caution">
    <text evidence="5">The sequence shown here is derived from an EMBL/GenBank/DDBJ whole genome shotgun (WGS) entry which is preliminary data.</text>
</comment>
<sequence>DEFQQNSKLLQEFITWLSEISRGNIEAKLQWIFQLYDINGDGYITKKELSIIINSIYSLLGKKSNTVDDKYIEDKTNRFFEVISFFIYVNFNVFRL</sequence>
<dbReference type="OrthoDB" id="191686at2759"/>
<dbReference type="InterPro" id="IPR028846">
    <property type="entry name" value="Recoverin"/>
</dbReference>
<dbReference type="STRING" id="299467.A0A443SD57"/>
<dbReference type="InterPro" id="IPR002048">
    <property type="entry name" value="EF_hand_dom"/>
</dbReference>
<proteinExistence type="predicted"/>
<dbReference type="InterPro" id="IPR018247">
    <property type="entry name" value="EF_Hand_1_Ca_BS"/>
</dbReference>
<dbReference type="Proteomes" id="UP000288716">
    <property type="component" value="Unassembled WGS sequence"/>
</dbReference>
<dbReference type="GO" id="GO:0005509">
    <property type="term" value="F:calcium ion binding"/>
    <property type="evidence" value="ECO:0007669"/>
    <property type="project" value="InterPro"/>
</dbReference>
<feature type="domain" description="EF-hand" evidence="4">
    <location>
        <begin position="24"/>
        <end position="59"/>
    </location>
</feature>
<name>A0A443SD57_9ACAR</name>
<keyword evidence="6" id="KW-1185">Reference proteome</keyword>
<dbReference type="VEuPathDB" id="VectorBase:LDEU006568"/>
<accession>A0A443SD57</accession>
<evidence type="ECO:0000313" key="5">
    <source>
        <dbReference type="EMBL" id="RWS25472.1"/>
    </source>
</evidence>
<keyword evidence="3" id="KW-0106">Calcium</keyword>
<reference evidence="5 6" key="1">
    <citation type="journal article" date="2018" name="Gigascience">
        <title>Genomes of trombidid mites reveal novel predicted allergens and laterally-transferred genes associated with secondary metabolism.</title>
        <authorList>
            <person name="Dong X."/>
            <person name="Chaisiri K."/>
            <person name="Xia D."/>
            <person name="Armstrong S.D."/>
            <person name="Fang Y."/>
            <person name="Donnelly M.J."/>
            <person name="Kadowaki T."/>
            <person name="McGarry J.W."/>
            <person name="Darby A.C."/>
            <person name="Makepeace B.L."/>
        </authorList>
    </citation>
    <scope>NUCLEOTIDE SEQUENCE [LARGE SCALE GENOMIC DNA]</scope>
    <source>
        <strain evidence="5">UoL-UT</strain>
    </source>
</reference>
<dbReference type="InterPro" id="IPR011992">
    <property type="entry name" value="EF-hand-dom_pair"/>
</dbReference>
<dbReference type="PROSITE" id="PS00018">
    <property type="entry name" value="EF_HAND_1"/>
    <property type="match status" value="1"/>
</dbReference>
<keyword evidence="1" id="KW-0479">Metal-binding</keyword>
<dbReference type="Gene3D" id="1.10.238.10">
    <property type="entry name" value="EF-hand"/>
    <property type="match status" value="1"/>
</dbReference>
<gene>
    <name evidence="5" type="ORF">B4U80_09285</name>
</gene>
<evidence type="ECO:0000313" key="6">
    <source>
        <dbReference type="Proteomes" id="UP000288716"/>
    </source>
</evidence>
<evidence type="ECO:0000256" key="3">
    <source>
        <dbReference type="ARBA" id="ARBA00022837"/>
    </source>
</evidence>
<protein>
    <recommendedName>
        <fullName evidence="4">EF-hand domain-containing protein</fullName>
    </recommendedName>
</protein>
<evidence type="ECO:0000256" key="2">
    <source>
        <dbReference type="ARBA" id="ARBA00022737"/>
    </source>
</evidence>
<organism evidence="5 6">
    <name type="scientific">Leptotrombidium deliense</name>
    <dbReference type="NCBI Taxonomy" id="299467"/>
    <lineage>
        <taxon>Eukaryota</taxon>
        <taxon>Metazoa</taxon>
        <taxon>Ecdysozoa</taxon>
        <taxon>Arthropoda</taxon>
        <taxon>Chelicerata</taxon>
        <taxon>Arachnida</taxon>
        <taxon>Acari</taxon>
        <taxon>Acariformes</taxon>
        <taxon>Trombidiformes</taxon>
        <taxon>Prostigmata</taxon>
        <taxon>Anystina</taxon>
        <taxon>Parasitengona</taxon>
        <taxon>Trombiculoidea</taxon>
        <taxon>Trombiculidae</taxon>
        <taxon>Leptotrombidium</taxon>
    </lineage>
</organism>